<reference evidence="1 2" key="1">
    <citation type="submission" date="2020-07" db="EMBL/GenBank/DDBJ databases">
        <title>Complete Genome Sequence of an acetic acid bacterium, Acetobacter aceti JCM20276.</title>
        <authorList>
            <person name="Hirose Y."/>
            <person name="Mihara H."/>
        </authorList>
    </citation>
    <scope>NUCLEOTIDE SEQUENCE [LARGE SCALE GENOMIC DNA]</scope>
    <source>
        <strain evidence="1 2">JCM20276</strain>
    </source>
</reference>
<proteinExistence type="predicted"/>
<dbReference type="RefSeq" id="WP_099347907.1">
    <property type="nucleotide sequence ID" value="NZ_AP023326.1"/>
</dbReference>
<protein>
    <submittedName>
        <fullName evidence="1">Uncharacterized protein</fullName>
    </submittedName>
</protein>
<gene>
    <name evidence="1" type="ORF">AAJCM20276_26680</name>
</gene>
<name>A0A6S6PSE4_ACEAC</name>
<dbReference type="Proteomes" id="UP000515220">
    <property type="component" value="Chromosome"/>
</dbReference>
<dbReference type="EMBL" id="AP023326">
    <property type="protein sequence ID" value="BCI68044.1"/>
    <property type="molecule type" value="Genomic_DNA"/>
</dbReference>
<organism evidence="1 2">
    <name type="scientific">Acetobacter aceti</name>
    <dbReference type="NCBI Taxonomy" id="435"/>
    <lineage>
        <taxon>Bacteria</taxon>
        <taxon>Pseudomonadati</taxon>
        <taxon>Pseudomonadota</taxon>
        <taxon>Alphaproteobacteria</taxon>
        <taxon>Acetobacterales</taxon>
        <taxon>Acetobacteraceae</taxon>
        <taxon>Acetobacter</taxon>
        <taxon>Acetobacter subgen. Acetobacter</taxon>
    </lineage>
</organism>
<dbReference type="AlphaFoldDB" id="A0A6S6PSE4"/>
<sequence>MTAFSCLTAACGLSNREAAEFLKVSLKSVEAWKSPDNKRNAGDGVINELKDLWKSLFNSALEAAQKIDQAEQKHIEVGLASDDYEAQQLGLPCVGAHKAMIGILIALTHADVEVVPRGSTVASAAAIEAYERGEDTL</sequence>
<accession>A0A6S6PSE4</accession>
<evidence type="ECO:0000313" key="1">
    <source>
        <dbReference type="EMBL" id="BCI68044.1"/>
    </source>
</evidence>
<evidence type="ECO:0000313" key="2">
    <source>
        <dbReference type="Proteomes" id="UP000515220"/>
    </source>
</evidence>